<name>A0A6I7HGS9_9HYPH</name>
<reference evidence="1 2" key="1">
    <citation type="submission" date="2018-07" db="EMBL/GenBank/DDBJ databases">
        <title>Genomic Encyclopedia of Type Strains, Phase IV (KMG-IV): sequencing the most valuable type-strain genomes for metagenomic binning, comparative biology and taxonomic classification.</title>
        <authorList>
            <person name="Goeker M."/>
        </authorList>
    </citation>
    <scope>NUCLEOTIDE SEQUENCE [LARGE SCALE GENOMIC DNA]</scope>
    <source>
        <strain evidence="1 2">DSM 25528</strain>
    </source>
</reference>
<dbReference type="Proteomes" id="UP000252582">
    <property type="component" value="Unassembled WGS sequence"/>
</dbReference>
<dbReference type="AlphaFoldDB" id="A0A6I7HGS9"/>
<dbReference type="Pfam" id="PF11836">
    <property type="entry name" value="Phage_TAC_11"/>
    <property type="match status" value="1"/>
</dbReference>
<accession>A0A6I7HGS9</accession>
<keyword evidence="2" id="KW-1185">Reference proteome</keyword>
<dbReference type="InterPro" id="IPR021791">
    <property type="entry name" value="Phage_TAC_11"/>
</dbReference>
<proteinExistence type="predicted"/>
<gene>
    <name evidence="1" type="ORF">DFR48_11522</name>
</gene>
<sequence>MGASMGGGVTVRRANRRRGEVEATIDGERRILCLTLGALAELETAFRAESLAGLAGRFSEGKLKAEDLIRIIGAGLRGGGNRFSDEEVAEMAIDGGVSATAALVRDLLAATFLDEEDTRPER</sequence>
<evidence type="ECO:0000313" key="1">
    <source>
        <dbReference type="EMBL" id="RCW20159.1"/>
    </source>
</evidence>
<dbReference type="EMBL" id="QPIX01000015">
    <property type="protein sequence ID" value="RCW20159.1"/>
    <property type="molecule type" value="Genomic_DNA"/>
</dbReference>
<organism evidence="1 2">
    <name type="scientific">Ciceribacter lividus</name>
    <dbReference type="NCBI Taxonomy" id="1197950"/>
    <lineage>
        <taxon>Bacteria</taxon>
        <taxon>Pseudomonadati</taxon>
        <taxon>Pseudomonadota</taxon>
        <taxon>Alphaproteobacteria</taxon>
        <taxon>Hyphomicrobiales</taxon>
        <taxon>Rhizobiaceae</taxon>
        <taxon>Ciceribacter</taxon>
    </lineage>
</organism>
<protein>
    <submittedName>
        <fullName evidence="1">Tail tube GTA-gp10-like protein</fullName>
    </submittedName>
</protein>
<evidence type="ECO:0000313" key="2">
    <source>
        <dbReference type="Proteomes" id="UP000252582"/>
    </source>
</evidence>
<comment type="caution">
    <text evidence="1">The sequence shown here is derived from an EMBL/GenBank/DDBJ whole genome shotgun (WGS) entry which is preliminary data.</text>
</comment>